<evidence type="ECO:0000259" key="1">
    <source>
        <dbReference type="PROSITE" id="PS50995"/>
    </source>
</evidence>
<dbReference type="Pfam" id="PF01047">
    <property type="entry name" value="MarR"/>
    <property type="match status" value="1"/>
</dbReference>
<dbReference type="Gene3D" id="1.10.10.10">
    <property type="entry name" value="Winged helix-like DNA-binding domain superfamily/Winged helix DNA-binding domain"/>
    <property type="match status" value="1"/>
</dbReference>
<sequence>MEVLPVTDLTSLFTDLVRTETLLWNRVDARVRAEHDMALGQLEFLRIIDGRPACRVFDIAQEVGITVGATSKGVDRLVARGWCERRANPDDRRSSLLSLTPAGSQALAAAVPTFEAAWAEQVAALPQPMLAQLAAGLHTWRRHLESGMAQPTEAELDHGNGPGAA</sequence>
<dbReference type="InterPro" id="IPR000835">
    <property type="entry name" value="HTH_MarR-typ"/>
</dbReference>
<dbReference type="PANTHER" id="PTHR33164">
    <property type="entry name" value="TRANSCRIPTIONAL REGULATOR, MARR FAMILY"/>
    <property type="match status" value="1"/>
</dbReference>
<dbReference type="InterPro" id="IPR036388">
    <property type="entry name" value="WH-like_DNA-bd_sf"/>
</dbReference>
<keyword evidence="3" id="KW-1185">Reference proteome</keyword>
<reference evidence="2 3" key="1">
    <citation type="submission" date="2020-08" db="EMBL/GenBank/DDBJ databases">
        <title>Whole genome shotgun sequence of Actinoplanes ianthinogenes NBRC 13996.</title>
        <authorList>
            <person name="Komaki H."/>
            <person name="Tamura T."/>
        </authorList>
    </citation>
    <scope>NUCLEOTIDE SEQUENCE [LARGE SCALE GENOMIC DNA]</scope>
    <source>
        <strain evidence="2 3">NBRC 13996</strain>
    </source>
</reference>
<dbReference type="EMBL" id="AP023356">
    <property type="protein sequence ID" value="BCJ48414.1"/>
    <property type="molecule type" value="Genomic_DNA"/>
</dbReference>
<dbReference type="PANTHER" id="PTHR33164:SF94">
    <property type="entry name" value="TRANSCRIPTIONAL REGULATORY PROTEIN-RELATED"/>
    <property type="match status" value="1"/>
</dbReference>
<dbReference type="InterPro" id="IPR039422">
    <property type="entry name" value="MarR/SlyA-like"/>
</dbReference>
<evidence type="ECO:0000313" key="3">
    <source>
        <dbReference type="Proteomes" id="UP000676967"/>
    </source>
</evidence>
<feature type="domain" description="HTH marR-type" evidence="1">
    <location>
        <begin position="9"/>
        <end position="145"/>
    </location>
</feature>
<dbReference type="SUPFAM" id="SSF46785">
    <property type="entry name" value="Winged helix' DNA-binding domain"/>
    <property type="match status" value="1"/>
</dbReference>
<dbReference type="Proteomes" id="UP000676967">
    <property type="component" value="Chromosome"/>
</dbReference>
<protein>
    <recommendedName>
        <fullName evidence="1">HTH marR-type domain-containing protein</fullName>
    </recommendedName>
</protein>
<dbReference type="SMART" id="SM00347">
    <property type="entry name" value="HTH_MARR"/>
    <property type="match status" value="1"/>
</dbReference>
<dbReference type="PROSITE" id="PS50995">
    <property type="entry name" value="HTH_MARR_2"/>
    <property type="match status" value="1"/>
</dbReference>
<proteinExistence type="predicted"/>
<dbReference type="InterPro" id="IPR036390">
    <property type="entry name" value="WH_DNA-bd_sf"/>
</dbReference>
<organism evidence="2 3">
    <name type="scientific">Actinoplanes ianthinogenes</name>
    <dbReference type="NCBI Taxonomy" id="122358"/>
    <lineage>
        <taxon>Bacteria</taxon>
        <taxon>Bacillati</taxon>
        <taxon>Actinomycetota</taxon>
        <taxon>Actinomycetes</taxon>
        <taxon>Micromonosporales</taxon>
        <taxon>Micromonosporaceae</taxon>
        <taxon>Actinoplanes</taxon>
    </lineage>
</organism>
<evidence type="ECO:0000313" key="2">
    <source>
        <dbReference type="EMBL" id="BCJ48414.1"/>
    </source>
</evidence>
<gene>
    <name evidence="2" type="ORF">Aiant_90710</name>
</gene>
<name>A0ABM7M9Y3_9ACTN</name>
<accession>A0ABM7M9Y3</accession>